<feature type="region of interest" description="Disordered" evidence="4">
    <location>
        <begin position="73"/>
        <end position="95"/>
    </location>
</feature>
<protein>
    <submittedName>
        <fullName evidence="8">Peripheral plasma membrane protein CASK</fullName>
    </submittedName>
</protein>
<dbReference type="CDD" id="cd00136">
    <property type="entry name" value="PDZ_canonical"/>
    <property type="match status" value="1"/>
</dbReference>
<evidence type="ECO:0000256" key="1">
    <source>
        <dbReference type="ARBA" id="ARBA00007014"/>
    </source>
</evidence>
<accession>A0A5K3F398</accession>
<dbReference type="SUPFAM" id="SSF52540">
    <property type="entry name" value="P-loop containing nucleoside triphosphate hydrolases"/>
    <property type="match status" value="1"/>
</dbReference>
<organism evidence="8">
    <name type="scientific">Mesocestoides corti</name>
    <name type="common">Flatworm</name>
    <dbReference type="NCBI Taxonomy" id="53468"/>
    <lineage>
        <taxon>Eukaryota</taxon>
        <taxon>Metazoa</taxon>
        <taxon>Spiralia</taxon>
        <taxon>Lophotrochozoa</taxon>
        <taxon>Platyhelminthes</taxon>
        <taxon>Cestoda</taxon>
        <taxon>Eucestoda</taxon>
        <taxon>Cyclophyllidea</taxon>
        <taxon>Mesocestoididae</taxon>
        <taxon>Mesocestoides</taxon>
    </lineage>
</organism>
<feature type="compositionally biased region" description="Polar residues" evidence="4">
    <location>
        <begin position="913"/>
        <end position="924"/>
    </location>
</feature>
<dbReference type="InterPro" id="IPR008144">
    <property type="entry name" value="Guanylate_kin-like_dom"/>
</dbReference>
<dbReference type="PROSITE" id="PS50106">
    <property type="entry name" value="PDZ"/>
    <property type="match status" value="1"/>
</dbReference>
<dbReference type="InterPro" id="IPR027417">
    <property type="entry name" value="P-loop_NTPase"/>
</dbReference>
<dbReference type="Pfam" id="PF07653">
    <property type="entry name" value="SH3_2"/>
    <property type="match status" value="1"/>
</dbReference>
<dbReference type="PANTHER" id="PTHR23122">
    <property type="entry name" value="MEMBRANE-ASSOCIATED GUANYLATE KINASE MAGUK"/>
    <property type="match status" value="1"/>
</dbReference>
<dbReference type="WBParaSite" id="MCU_004587-RA">
    <property type="protein sequence ID" value="MCU_004587-RA"/>
    <property type="gene ID" value="MCU_004587"/>
</dbReference>
<dbReference type="Pfam" id="PF00625">
    <property type="entry name" value="Guanylate_kin"/>
    <property type="match status" value="1"/>
</dbReference>
<proteinExistence type="inferred from homology"/>
<name>A0A5K3F398_MESCO</name>
<feature type="domain" description="Guanylate kinase-like" evidence="6">
    <location>
        <begin position="563"/>
        <end position="746"/>
    </location>
</feature>
<dbReference type="InterPro" id="IPR001452">
    <property type="entry name" value="SH3_domain"/>
</dbReference>
<dbReference type="Pfam" id="PF00595">
    <property type="entry name" value="PDZ"/>
    <property type="match status" value="1"/>
</dbReference>
<keyword evidence="2 3" id="KW-0728">SH3 domain</keyword>
<dbReference type="Gene3D" id="2.30.30.40">
    <property type="entry name" value="SH3 Domains"/>
    <property type="match status" value="1"/>
</dbReference>
<evidence type="ECO:0000259" key="5">
    <source>
        <dbReference type="PROSITE" id="PS50002"/>
    </source>
</evidence>
<dbReference type="AlphaFoldDB" id="A0A5K3F398"/>
<sequence length="957" mass="104962">MSVFPTNEGFSGAANLLQYYLGKPSVFNKHLTEPVAQVVTEDSLSFLRRFLASSEVKKSLNLVDVVARASQHSKRSLDGTSPTSLTPGVRPQHSNDQSCLVALNGAWRELERLLAQSGAERHSDARELCKILSDEYVRELLIAVDDIRSGRYTARVEVDAVSVPVYVEAEPVLGAEEQGSGESDDTLDQPLSISSLPADPSSISEPQVAGGTPIVHLTKKPQEHVDRDTRIPIGNSRHLPPMSGRQRPSPQPPRRTSSTSAATDPRHHHRHPPSPGPPPQTPSNEFPCHSLGRRAGGARARHPALPSYIENSIPEPGKIRTIHITRRIPGEPLGITLAERSASPPPTRSGSLLSLLGKQGHREASKELPRIVIQRVMVDSLADRHGNLFPGDEIIEFNGMIATSLETIQMAMRNASQNLELKLVVRTPRIGQLKAHLFNRNRPEHKVYIRCMFTYDPIKDTLLPNANLGIPFKSGDVLELVDSQDLNWWQVRRLDGADSNVGLVPSQTLEERRQAFNQQASKHSSKKTKKVKSIFRAADSSDLLVRSDLWVYEEVVPWPPSPVHTLLLIGPNGVGRRTLKFLLCTQYPQRFAFPISDTTDPNASPSLFRLRTKEQMEKDIRQGAFVEWGTVDSHHYGIRFAAIREIIAAGRTALVDCQCQSVHLLHQPEFNPHVVFVSAPNFETAKAMMEIGIRENLTINKRTDEDIQNIVEESKLFAVRQQHLYTHTLVNSNMNESVDKLSRLVSRLEKQPGWIPAGWAYEMSPPKSLGKDGASAYLLGLNALSATGIPGLPSDNQSAIGRATNSVVSVASPESAVRLARPPSVCSSLQLPVPPGVGGGYSAGTTGRWRYEKRGATPRAEPSLPALASVAGSETGDSVSALSDTPPVEHRKTHQKTNVKLSSATVVRGPYQPSKQRTPNQKSVPPNAIRTRAPTKVIHDDDGDDDDDISSTSSEND</sequence>
<dbReference type="Gene3D" id="3.40.50.300">
    <property type="entry name" value="P-loop containing nucleotide triphosphate hydrolases"/>
    <property type="match status" value="1"/>
</dbReference>
<dbReference type="SUPFAM" id="SSF50044">
    <property type="entry name" value="SH3-domain"/>
    <property type="match status" value="1"/>
</dbReference>
<evidence type="ECO:0000256" key="2">
    <source>
        <dbReference type="ARBA" id="ARBA00022443"/>
    </source>
</evidence>
<feature type="compositionally biased region" description="Polar residues" evidence="4">
    <location>
        <begin position="78"/>
        <end position="95"/>
    </location>
</feature>
<feature type="domain" description="SH3" evidence="5">
    <location>
        <begin position="444"/>
        <end position="514"/>
    </location>
</feature>
<dbReference type="InterPro" id="IPR036034">
    <property type="entry name" value="PDZ_sf"/>
</dbReference>
<dbReference type="PROSITE" id="PS50002">
    <property type="entry name" value="SH3"/>
    <property type="match status" value="1"/>
</dbReference>
<dbReference type="SUPFAM" id="SSF50156">
    <property type="entry name" value="PDZ domain-like"/>
    <property type="match status" value="1"/>
</dbReference>
<evidence type="ECO:0000259" key="7">
    <source>
        <dbReference type="PROSITE" id="PS50106"/>
    </source>
</evidence>
<dbReference type="InterPro" id="IPR008145">
    <property type="entry name" value="GK/Ca_channel_bsu"/>
</dbReference>
<comment type="similarity">
    <text evidence="1">Belongs to the MAGUK family.</text>
</comment>
<dbReference type="PROSITE" id="PS50052">
    <property type="entry name" value="GUANYLATE_KINASE_2"/>
    <property type="match status" value="1"/>
</dbReference>
<dbReference type="SMART" id="SM00072">
    <property type="entry name" value="GuKc"/>
    <property type="match status" value="1"/>
</dbReference>
<evidence type="ECO:0000256" key="4">
    <source>
        <dbReference type="SAM" id="MobiDB-lite"/>
    </source>
</evidence>
<feature type="domain" description="PDZ" evidence="7">
    <location>
        <begin position="321"/>
        <end position="427"/>
    </location>
</feature>
<reference evidence="8" key="1">
    <citation type="submission" date="2019-11" db="UniProtKB">
        <authorList>
            <consortium name="WormBaseParasite"/>
        </authorList>
    </citation>
    <scope>IDENTIFICATION</scope>
</reference>
<dbReference type="Gene3D" id="2.30.42.10">
    <property type="match status" value="1"/>
</dbReference>
<dbReference type="SMART" id="SM00326">
    <property type="entry name" value="SH3"/>
    <property type="match status" value="1"/>
</dbReference>
<dbReference type="InterPro" id="IPR036028">
    <property type="entry name" value="SH3-like_dom_sf"/>
</dbReference>
<dbReference type="InterPro" id="IPR001478">
    <property type="entry name" value="PDZ"/>
</dbReference>
<dbReference type="InterPro" id="IPR050716">
    <property type="entry name" value="MAGUK"/>
</dbReference>
<feature type="compositionally biased region" description="Basic and acidic residues" evidence="4">
    <location>
        <begin position="220"/>
        <end position="230"/>
    </location>
</feature>
<evidence type="ECO:0000256" key="3">
    <source>
        <dbReference type="PROSITE-ProRule" id="PRU00192"/>
    </source>
</evidence>
<evidence type="ECO:0000259" key="6">
    <source>
        <dbReference type="PROSITE" id="PS50052"/>
    </source>
</evidence>
<feature type="compositionally biased region" description="Polar residues" evidence="4">
    <location>
        <begin position="189"/>
        <end position="205"/>
    </location>
</feature>
<dbReference type="SMART" id="SM00228">
    <property type="entry name" value="PDZ"/>
    <property type="match status" value="1"/>
</dbReference>
<evidence type="ECO:0000313" key="8">
    <source>
        <dbReference type="WBParaSite" id="MCU_004587-RA"/>
    </source>
</evidence>
<feature type="region of interest" description="Disordered" evidence="4">
    <location>
        <begin position="172"/>
        <end position="312"/>
    </location>
</feature>
<feature type="region of interest" description="Disordered" evidence="4">
    <location>
        <begin position="870"/>
        <end position="957"/>
    </location>
</feature>